<comment type="subcellular location">
    <subcellularLocation>
        <location evidence="1">Cell membrane</location>
        <topology evidence="1">Multi-pass membrane protein</topology>
    </subcellularLocation>
</comment>
<feature type="domain" description="EamA" evidence="7">
    <location>
        <begin position="154"/>
        <end position="282"/>
    </location>
</feature>
<keyword evidence="5 6" id="KW-0472">Membrane</keyword>
<dbReference type="InterPro" id="IPR051258">
    <property type="entry name" value="Diverse_Substrate_Transporter"/>
</dbReference>
<dbReference type="GO" id="GO:0005886">
    <property type="term" value="C:plasma membrane"/>
    <property type="evidence" value="ECO:0007669"/>
    <property type="project" value="UniProtKB-SubCell"/>
</dbReference>
<reference evidence="8 9" key="1">
    <citation type="submission" date="2018-12" db="EMBL/GenBank/DDBJ databases">
        <title>bacterium Hansschlegelia zhihuaiae S113.</title>
        <authorList>
            <person name="He J."/>
        </authorList>
    </citation>
    <scope>NUCLEOTIDE SEQUENCE [LARGE SCALE GENOMIC DNA]</scope>
    <source>
        <strain evidence="8 9">S 113</strain>
    </source>
</reference>
<feature type="transmembrane region" description="Helical" evidence="6">
    <location>
        <begin position="79"/>
        <end position="97"/>
    </location>
</feature>
<feature type="transmembrane region" description="Helical" evidence="6">
    <location>
        <begin position="48"/>
        <end position="67"/>
    </location>
</feature>
<dbReference type="Proteomes" id="UP000289708">
    <property type="component" value="Unassembled WGS sequence"/>
</dbReference>
<dbReference type="OrthoDB" id="9815120at2"/>
<dbReference type="AlphaFoldDB" id="A0A4Q0MR15"/>
<feature type="transmembrane region" description="Helical" evidence="6">
    <location>
        <begin position="183"/>
        <end position="206"/>
    </location>
</feature>
<evidence type="ECO:0000313" key="9">
    <source>
        <dbReference type="Proteomes" id="UP000289708"/>
    </source>
</evidence>
<sequence>MTARPLASPLESASALLPVAAVVGSVIALCVGTSFAKHLFGAVGAEGVTALRVTIAAIMLSAIWRPWQGRLSLKDASRVALFGVTLGVMNLCFYMAIRSIPLGLAIAIEFTGPLAVALASSRRGLDLLWIALAAPGLGLLLPLGHGVSALDPAGVGFALAAAVCWALYIVQGSRLGHLHGGRAIALAMTAAAAVTLPIGVAAAGAALVDPNVLLIALGVAALSSALPYSLEIYALPRLPRQTFGVLLSLEPAVGSLAGLAILGERLAATEWAAIGAIVLASAGAAATARRSRTTHPESEPEAASS</sequence>
<feature type="transmembrane region" description="Helical" evidence="6">
    <location>
        <begin position="212"/>
        <end position="230"/>
    </location>
</feature>
<feature type="transmembrane region" description="Helical" evidence="6">
    <location>
        <begin position="103"/>
        <end position="120"/>
    </location>
</feature>
<dbReference type="PANTHER" id="PTHR42920:SF5">
    <property type="entry name" value="EAMA DOMAIN-CONTAINING PROTEIN"/>
    <property type="match status" value="1"/>
</dbReference>
<feature type="transmembrane region" description="Helical" evidence="6">
    <location>
        <begin position="268"/>
        <end position="288"/>
    </location>
</feature>
<evidence type="ECO:0000256" key="2">
    <source>
        <dbReference type="ARBA" id="ARBA00022475"/>
    </source>
</evidence>
<evidence type="ECO:0000256" key="5">
    <source>
        <dbReference type="ARBA" id="ARBA00023136"/>
    </source>
</evidence>
<dbReference type="EMBL" id="RYFI01000001">
    <property type="protein sequence ID" value="RXF75586.1"/>
    <property type="molecule type" value="Genomic_DNA"/>
</dbReference>
<feature type="transmembrane region" description="Helical" evidence="6">
    <location>
        <begin position="127"/>
        <end position="147"/>
    </location>
</feature>
<evidence type="ECO:0000256" key="1">
    <source>
        <dbReference type="ARBA" id="ARBA00004651"/>
    </source>
</evidence>
<organism evidence="8 9">
    <name type="scientific">Hansschlegelia zhihuaiae</name>
    <dbReference type="NCBI Taxonomy" id="405005"/>
    <lineage>
        <taxon>Bacteria</taxon>
        <taxon>Pseudomonadati</taxon>
        <taxon>Pseudomonadota</taxon>
        <taxon>Alphaproteobacteria</taxon>
        <taxon>Hyphomicrobiales</taxon>
        <taxon>Methylopilaceae</taxon>
        <taxon>Hansschlegelia</taxon>
    </lineage>
</organism>
<gene>
    <name evidence="8" type="ORF">EK403_01695</name>
</gene>
<evidence type="ECO:0000259" key="7">
    <source>
        <dbReference type="Pfam" id="PF00892"/>
    </source>
</evidence>
<keyword evidence="9" id="KW-1185">Reference proteome</keyword>
<dbReference type="InterPro" id="IPR000620">
    <property type="entry name" value="EamA_dom"/>
</dbReference>
<proteinExistence type="predicted"/>
<accession>A0A4Q0MR15</accession>
<keyword evidence="2" id="KW-1003">Cell membrane</keyword>
<protein>
    <submittedName>
        <fullName evidence="8">EamA family transporter</fullName>
    </submittedName>
</protein>
<evidence type="ECO:0000256" key="4">
    <source>
        <dbReference type="ARBA" id="ARBA00022989"/>
    </source>
</evidence>
<evidence type="ECO:0000313" key="8">
    <source>
        <dbReference type="EMBL" id="RXF75586.1"/>
    </source>
</evidence>
<keyword evidence="4 6" id="KW-1133">Transmembrane helix</keyword>
<evidence type="ECO:0000256" key="6">
    <source>
        <dbReference type="SAM" id="Phobius"/>
    </source>
</evidence>
<feature type="transmembrane region" description="Helical" evidence="6">
    <location>
        <begin position="12"/>
        <end position="36"/>
    </location>
</feature>
<feature type="transmembrane region" description="Helical" evidence="6">
    <location>
        <begin position="242"/>
        <end position="262"/>
    </location>
</feature>
<name>A0A4Q0MR15_9HYPH</name>
<dbReference type="Pfam" id="PF00892">
    <property type="entry name" value="EamA"/>
    <property type="match status" value="1"/>
</dbReference>
<comment type="caution">
    <text evidence="8">The sequence shown here is derived from an EMBL/GenBank/DDBJ whole genome shotgun (WGS) entry which is preliminary data.</text>
</comment>
<dbReference type="PANTHER" id="PTHR42920">
    <property type="entry name" value="OS03G0707200 PROTEIN-RELATED"/>
    <property type="match status" value="1"/>
</dbReference>
<dbReference type="RefSeq" id="WP_128775766.1">
    <property type="nucleotide sequence ID" value="NZ_RYFI01000001.1"/>
</dbReference>
<evidence type="ECO:0000256" key="3">
    <source>
        <dbReference type="ARBA" id="ARBA00022692"/>
    </source>
</evidence>
<keyword evidence="3 6" id="KW-0812">Transmembrane</keyword>
<feature type="transmembrane region" description="Helical" evidence="6">
    <location>
        <begin position="153"/>
        <end position="171"/>
    </location>
</feature>